<dbReference type="Gene3D" id="3.10.180.10">
    <property type="entry name" value="2,3-Dihydroxybiphenyl 1,2-Dioxygenase, domain 1"/>
    <property type="match status" value="1"/>
</dbReference>
<dbReference type="InterPro" id="IPR011008">
    <property type="entry name" value="Dimeric_a/b-barrel"/>
</dbReference>
<dbReference type="PROSITE" id="PS51725">
    <property type="entry name" value="ABM"/>
    <property type="match status" value="1"/>
</dbReference>
<dbReference type="InterPro" id="IPR029068">
    <property type="entry name" value="Glyas_Bleomycin-R_OHBP_Dase"/>
</dbReference>
<dbReference type="SUPFAM" id="SSF54909">
    <property type="entry name" value="Dimeric alpha+beta barrel"/>
    <property type="match status" value="1"/>
</dbReference>
<evidence type="ECO:0000313" key="3">
    <source>
        <dbReference type="EMBL" id="TDW24366.1"/>
    </source>
</evidence>
<keyword evidence="3" id="KW-0503">Monooxygenase</keyword>
<dbReference type="Pfam" id="PF00903">
    <property type="entry name" value="Glyoxalase"/>
    <property type="match status" value="1"/>
</dbReference>
<feature type="domain" description="VOC" evidence="2">
    <location>
        <begin position="8"/>
        <end position="130"/>
    </location>
</feature>
<dbReference type="AlphaFoldDB" id="A0A4R8A2C4"/>
<organism evidence="3 4">
    <name type="scientific">Kribbella kalugense</name>
    <dbReference type="NCBI Taxonomy" id="2512221"/>
    <lineage>
        <taxon>Bacteria</taxon>
        <taxon>Bacillati</taxon>
        <taxon>Actinomycetota</taxon>
        <taxon>Actinomycetes</taxon>
        <taxon>Propionibacteriales</taxon>
        <taxon>Kribbellaceae</taxon>
        <taxon>Kribbella</taxon>
    </lineage>
</organism>
<dbReference type="Gene3D" id="3.30.70.100">
    <property type="match status" value="1"/>
</dbReference>
<feature type="domain" description="ABM" evidence="1">
    <location>
        <begin position="158"/>
        <end position="248"/>
    </location>
</feature>
<dbReference type="Pfam" id="PF03992">
    <property type="entry name" value="ABM"/>
    <property type="match status" value="1"/>
</dbReference>
<reference evidence="3 4" key="1">
    <citation type="submission" date="2019-03" db="EMBL/GenBank/DDBJ databases">
        <title>Genomic Encyclopedia of Type Strains, Phase III (KMG-III): the genomes of soil and plant-associated and newly described type strains.</title>
        <authorList>
            <person name="Whitman W."/>
        </authorList>
    </citation>
    <scope>NUCLEOTIDE SEQUENCE [LARGE SCALE GENOMIC DNA]</scope>
    <source>
        <strain evidence="3 4">VKM Ac-2570</strain>
    </source>
</reference>
<accession>A0A4R8A2C4</accession>
<dbReference type="PANTHER" id="PTHR33336">
    <property type="entry name" value="QUINOL MONOOXYGENASE YGIN-RELATED"/>
    <property type="match status" value="1"/>
</dbReference>
<gene>
    <name evidence="3" type="ORF">EV650_3245</name>
</gene>
<dbReference type="GO" id="GO:0004497">
    <property type="term" value="F:monooxygenase activity"/>
    <property type="evidence" value="ECO:0007669"/>
    <property type="project" value="UniProtKB-KW"/>
</dbReference>
<evidence type="ECO:0000259" key="1">
    <source>
        <dbReference type="PROSITE" id="PS51725"/>
    </source>
</evidence>
<keyword evidence="4" id="KW-1185">Reference proteome</keyword>
<dbReference type="EMBL" id="SODF01000001">
    <property type="protein sequence ID" value="TDW24366.1"/>
    <property type="molecule type" value="Genomic_DNA"/>
</dbReference>
<keyword evidence="3" id="KW-0560">Oxidoreductase</keyword>
<dbReference type="SUPFAM" id="SSF54593">
    <property type="entry name" value="Glyoxalase/Bleomycin resistance protein/Dihydroxybiphenyl dioxygenase"/>
    <property type="match status" value="1"/>
</dbReference>
<dbReference type="RefSeq" id="WP_166678154.1">
    <property type="nucleotide sequence ID" value="NZ_SODF01000001.1"/>
</dbReference>
<dbReference type="InterPro" id="IPR007138">
    <property type="entry name" value="ABM_dom"/>
</dbReference>
<evidence type="ECO:0000313" key="4">
    <source>
        <dbReference type="Proteomes" id="UP000295447"/>
    </source>
</evidence>
<dbReference type="PROSITE" id="PS51819">
    <property type="entry name" value="VOC"/>
    <property type="match status" value="1"/>
</dbReference>
<evidence type="ECO:0000259" key="2">
    <source>
        <dbReference type="PROSITE" id="PS51819"/>
    </source>
</evidence>
<dbReference type="InterPro" id="IPR050744">
    <property type="entry name" value="AI-2_Isomerase_LsrG"/>
</dbReference>
<proteinExistence type="predicted"/>
<sequence>MSIPAYAGIHHIQLPVSDLDRSIAWYGEVLGARRRDKVDHKPSDAPLFAVGLEAPGLGVGLELRLNPTAAAGMAGCGPLALGVDDRADLETWAEYLDTIGVEHSPVLVGIVGWVLVVPDPDGLKLRFYTKVDHGLDPSQIEYHSPWLENGPFGRSGTAAAVGSITAVPGGADELESLLVSLAEVARKEPGNLGYHVHRVAGEPDKFVIYEEWADPSALDNREDAPGFSAFMEKAGPLIAGEPHVVPLVRED</sequence>
<dbReference type="InterPro" id="IPR004360">
    <property type="entry name" value="Glyas_Fos-R_dOase_dom"/>
</dbReference>
<name>A0A4R8A2C4_9ACTN</name>
<comment type="caution">
    <text evidence="3">The sequence shown here is derived from an EMBL/GenBank/DDBJ whole genome shotgun (WGS) entry which is preliminary data.</text>
</comment>
<dbReference type="Proteomes" id="UP000295447">
    <property type="component" value="Unassembled WGS sequence"/>
</dbReference>
<dbReference type="InterPro" id="IPR037523">
    <property type="entry name" value="VOC_core"/>
</dbReference>
<protein>
    <submittedName>
        <fullName evidence="3">Quinol monooxygenase YgiN</fullName>
    </submittedName>
</protein>
<dbReference type="PANTHER" id="PTHR33336:SF15">
    <property type="entry name" value="ABM DOMAIN-CONTAINING PROTEIN"/>
    <property type="match status" value="1"/>
</dbReference>